<dbReference type="GO" id="GO:0005524">
    <property type="term" value="F:ATP binding"/>
    <property type="evidence" value="ECO:0007669"/>
    <property type="project" value="UniProtKB-KW"/>
</dbReference>
<evidence type="ECO:0000256" key="6">
    <source>
        <dbReference type="ARBA" id="ARBA00022786"/>
    </source>
</evidence>
<dbReference type="InterPro" id="IPR016135">
    <property type="entry name" value="UBQ-conjugating_enzyme/RWD"/>
</dbReference>
<evidence type="ECO:0000256" key="4">
    <source>
        <dbReference type="ARBA" id="ARBA00022703"/>
    </source>
</evidence>
<dbReference type="GO" id="GO:0043066">
    <property type="term" value="P:negative regulation of apoptotic process"/>
    <property type="evidence" value="ECO:0007669"/>
    <property type="project" value="TreeGrafter"/>
</dbReference>
<dbReference type="GO" id="GO:0005737">
    <property type="term" value="C:cytoplasm"/>
    <property type="evidence" value="ECO:0007669"/>
    <property type="project" value="UniProtKB-SubCell"/>
</dbReference>
<dbReference type="PANTHER" id="PTHR46116">
    <property type="entry name" value="(E3-INDEPENDENT) E2 UBIQUITIN-CONJUGATING ENZYME"/>
    <property type="match status" value="1"/>
</dbReference>
<accession>A0A6C0LML8</accession>
<dbReference type="SUPFAM" id="SSF54495">
    <property type="entry name" value="UBC-like"/>
    <property type="match status" value="1"/>
</dbReference>
<keyword evidence="4" id="KW-0053">Apoptosis</keyword>
<evidence type="ECO:0000256" key="8">
    <source>
        <dbReference type="ARBA" id="ARBA00039894"/>
    </source>
</evidence>
<evidence type="ECO:0000256" key="9">
    <source>
        <dbReference type="ARBA" id="ARBA00041798"/>
    </source>
</evidence>
<dbReference type="GO" id="GO:0004869">
    <property type="term" value="F:cysteine-type endopeptidase inhibitor activity"/>
    <property type="evidence" value="ECO:0007669"/>
    <property type="project" value="TreeGrafter"/>
</dbReference>
<dbReference type="GO" id="GO:0005634">
    <property type="term" value="C:nucleus"/>
    <property type="evidence" value="ECO:0007669"/>
    <property type="project" value="TreeGrafter"/>
</dbReference>
<comment type="subcellular location">
    <subcellularLocation>
        <location evidence="1">Cytoplasm</location>
    </subcellularLocation>
</comment>
<evidence type="ECO:0000313" key="13">
    <source>
        <dbReference type="EMBL" id="QHU31803.1"/>
    </source>
</evidence>
<keyword evidence="7" id="KW-0067">ATP-binding</keyword>
<dbReference type="InterPro" id="IPR000608">
    <property type="entry name" value="UBC"/>
</dbReference>
<feature type="domain" description="UBC core" evidence="12">
    <location>
        <begin position="3"/>
        <end position="168"/>
    </location>
</feature>
<protein>
    <recommendedName>
        <fullName evidence="8">Ubiquitin-conjugating enzyme E2 Z</fullName>
    </recommendedName>
    <alternativeName>
        <fullName evidence="9">E2 ubiquitin-conjugating enzyme Z</fullName>
    </alternativeName>
    <alternativeName>
        <fullName evidence="11">Ubiquitin carrier protein Z</fullName>
    </alternativeName>
    <alternativeName>
        <fullName evidence="10">Ubiquitin-protein ligase Z</fullName>
    </alternativeName>
</protein>
<evidence type="ECO:0000259" key="12">
    <source>
        <dbReference type="PROSITE" id="PS50127"/>
    </source>
</evidence>
<evidence type="ECO:0000256" key="11">
    <source>
        <dbReference type="ARBA" id="ARBA00042401"/>
    </source>
</evidence>
<evidence type="ECO:0000256" key="5">
    <source>
        <dbReference type="ARBA" id="ARBA00022741"/>
    </source>
</evidence>
<keyword evidence="5" id="KW-0547">Nucleotide-binding</keyword>
<keyword evidence="3" id="KW-0808">Transferase</keyword>
<dbReference type="EMBL" id="MN740533">
    <property type="protein sequence ID" value="QHU31803.1"/>
    <property type="molecule type" value="Genomic_DNA"/>
</dbReference>
<sequence>MSAANKRIMRDVAHVTGPSKDTLAATGIYYQTDESNIFHGTAMLVGQKDTPYYGGYYFFDINFPADYPFAPIKVKTLTQDGKTRFNPNMYLEGKVCLSILNTWHDGPQWSSVQSLESVLLVMMADVLSAIPLTNEPAYYNSGLSEQAKVYNRMLFHANVKTAVLTMLNTPPPFAIPFMDTMRAVFLTNCGGVLQCAEEHEVAWDGRSEMLAVYGMTVRYDFARLAADLRAARATLSG</sequence>
<keyword evidence="2" id="KW-0963">Cytoplasm</keyword>
<reference evidence="13" key="1">
    <citation type="journal article" date="2020" name="Nature">
        <title>Giant virus diversity and host interactions through global metagenomics.</title>
        <authorList>
            <person name="Schulz F."/>
            <person name="Roux S."/>
            <person name="Paez-Espino D."/>
            <person name="Jungbluth S."/>
            <person name="Walsh D.A."/>
            <person name="Denef V.J."/>
            <person name="McMahon K.D."/>
            <person name="Konstantinidis K.T."/>
            <person name="Eloe-Fadrosh E.A."/>
            <person name="Kyrpides N.C."/>
            <person name="Woyke T."/>
        </authorList>
    </citation>
    <scope>NUCLEOTIDE SEQUENCE</scope>
    <source>
        <strain evidence="13">GVMAG-M-3300027963-41</strain>
    </source>
</reference>
<evidence type="ECO:0000256" key="1">
    <source>
        <dbReference type="ARBA" id="ARBA00004496"/>
    </source>
</evidence>
<dbReference type="AlphaFoldDB" id="A0A6C0LML8"/>
<name>A0A6C0LML8_9ZZZZ</name>
<evidence type="ECO:0000256" key="2">
    <source>
        <dbReference type="ARBA" id="ARBA00022490"/>
    </source>
</evidence>
<evidence type="ECO:0000256" key="7">
    <source>
        <dbReference type="ARBA" id="ARBA00022840"/>
    </source>
</evidence>
<dbReference type="Gene3D" id="3.10.110.10">
    <property type="entry name" value="Ubiquitin Conjugating Enzyme"/>
    <property type="match status" value="1"/>
</dbReference>
<dbReference type="SMART" id="SM00212">
    <property type="entry name" value="UBCc"/>
    <property type="match status" value="1"/>
</dbReference>
<proteinExistence type="predicted"/>
<dbReference type="GO" id="GO:0016740">
    <property type="term" value="F:transferase activity"/>
    <property type="evidence" value="ECO:0007669"/>
    <property type="project" value="UniProtKB-KW"/>
</dbReference>
<dbReference type="PROSITE" id="PS50127">
    <property type="entry name" value="UBC_2"/>
    <property type="match status" value="1"/>
</dbReference>
<dbReference type="Pfam" id="PF00179">
    <property type="entry name" value="UQ_con"/>
    <property type="match status" value="1"/>
</dbReference>
<dbReference type="GO" id="GO:0006915">
    <property type="term" value="P:apoptotic process"/>
    <property type="evidence" value="ECO:0007669"/>
    <property type="project" value="UniProtKB-KW"/>
</dbReference>
<evidence type="ECO:0000256" key="10">
    <source>
        <dbReference type="ARBA" id="ARBA00042316"/>
    </source>
</evidence>
<evidence type="ECO:0000256" key="3">
    <source>
        <dbReference type="ARBA" id="ARBA00022679"/>
    </source>
</evidence>
<organism evidence="13">
    <name type="scientific">viral metagenome</name>
    <dbReference type="NCBI Taxonomy" id="1070528"/>
    <lineage>
        <taxon>unclassified sequences</taxon>
        <taxon>metagenomes</taxon>
        <taxon>organismal metagenomes</taxon>
    </lineage>
</organism>
<dbReference type="PANTHER" id="PTHR46116:SF26">
    <property type="entry name" value="UBIQUITIN-CONJUGATING ENZYME E2 Z"/>
    <property type="match status" value="1"/>
</dbReference>
<keyword evidence="6" id="KW-0833">Ubl conjugation pathway</keyword>